<organism evidence="1 2">
    <name type="scientific">Nocardiopsis flavescens</name>
    <dbReference type="NCBI Taxonomy" id="758803"/>
    <lineage>
        <taxon>Bacteria</taxon>
        <taxon>Bacillati</taxon>
        <taxon>Actinomycetota</taxon>
        <taxon>Actinomycetes</taxon>
        <taxon>Streptosporangiales</taxon>
        <taxon>Nocardiopsidaceae</taxon>
        <taxon>Nocardiopsis</taxon>
    </lineage>
</organism>
<proteinExistence type="predicted"/>
<dbReference type="InterPro" id="IPR036890">
    <property type="entry name" value="HATPase_C_sf"/>
</dbReference>
<sequence>MSRTRVHLNGACTERRWKSRWYPGDPGRISAARGDLRQDLSFLPGVGEDIEDSLTLCLSEMFTGALARASWAGRGIIVFRSLSLRRRGLSQRVLRLSVGERESAEALPVPPVRDGVEQTEGAGLTLISHFADRWGSRRIGAREEEWTYLVWAEFDLDPPSR</sequence>
<dbReference type="STRING" id="758803.SAMN05421803_102263"/>
<evidence type="ECO:0000313" key="2">
    <source>
        <dbReference type="Proteomes" id="UP000184452"/>
    </source>
</evidence>
<dbReference type="Proteomes" id="UP000184452">
    <property type="component" value="Unassembled WGS sequence"/>
</dbReference>
<dbReference type="Gene3D" id="3.30.565.10">
    <property type="entry name" value="Histidine kinase-like ATPase, C-terminal domain"/>
    <property type="match status" value="1"/>
</dbReference>
<accession>A0A1M6EF65</accession>
<protein>
    <recommendedName>
        <fullName evidence="3">ATP-binding protein</fullName>
    </recommendedName>
</protein>
<dbReference type="OrthoDB" id="3425746at2"/>
<dbReference type="EMBL" id="FQZK01000002">
    <property type="protein sequence ID" value="SHI84122.1"/>
    <property type="molecule type" value="Genomic_DNA"/>
</dbReference>
<gene>
    <name evidence="1" type="ORF">SAMN05421803_102263</name>
</gene>
<evidence type="ECO:0008006" key="3">
    <source>
        <dbReference type="Google" id="ProtNLM"/>
    </source>
</evidence>
<dbReference type="AlphaFoldDB" id="A0A1M6EF65"/>
<reference evidence="1 2" key="1">
    <citation type="submission" date="2016-11" db="EMBL/GenBank/DDBJ databases">
        <authorList>
            <person name="Jaros S."/>
            <person name="Januszkiewicz K."/>
            <person name="Wedrychowicz H."/>
        </authorList>
    </citation>
    <scope>NUCLEOTIDE SEQUENCE [LARGE SCALE GENOMIC DNA]</scope>
    <source>
        <strain evidence="1 2">CGMCC 4.5723</strain>
    </source>
</reference>
<dbReference type="RefSeq" id="WP_073376078.1">
    <property type="nucleotide sequence ID" value="NZ_FQZK01000002.1"/>
</dbReference>
<evidence type="ECO:0000313" key="1">
    <source>
        <dbReference type="EMBL" id="SHI84122.1"/>
    </source>
</evidence>
<keyword evidence="2" id="KW-1185">Reference proteome</keyword>
<name>A0A1M6EF65_9ACTN</name>